<dbReference type="EMBL" id="GGEC01039452">
    <property type="protein sequence ID" value="MBX19936.1"/>
    <property type="molecule type" value="Transcribed_RNA"/>
</dbReference>
<reference evidence="1" key="1">
    <citation type="submission" date="2018-02" db="EMBL/GenBank/DDBJ databases">
        <title>Rhizophora mucronata_Transcriptome.</title>
        <authorList>
            <person name="Meera S.P."/>
            <person name="Sreeshan A."/>
            <person name="Augustine A."/>
        </authorList>
    </citation>
    <scope>NUCLEOTIDE SEQUENCE</scope>
    <source>
        <tissue evidence="1">Leaf</tissue>
    </source>
</reference>
<dbReference type="AlphaFoldDB" id="A0A2P2LPP7"/>
<evidence type="ECO:0000313" key="1">
    <source>
        <dbReference type="EMBL" id="MBX19936.1"/>
    </source>
</evidence>
<organism evidence="1">
    <name type="scientific">Rhizophora mucronata</name>
    <name type="common">Asiatic mangrove</name>
    <dbReference type="NCBI Taxonomy" id="61149"/>
    <lineage>
        <taxon>Eukaryota</taxon>
        <taxon>Viridiplantae</taxon>
        <taxon>Streptophyta</taxon>
        <taxon>Embryophyta</taxon>
        <taxon>Tracheophyta</taxon>
        <taxon>Spermatophyta</taxon>
        <taxon>Magnoliopsida</taxon>
        <taxon>eudicotyledons</taxon>
        <taxon>Gunneridae</taxon>
        <taxon>Pentapetalae</taxon>
        <taxon>rosids</taxon>
        <taxon>fabids</taxon>
        <taxon>Malpighiales</taxon>
        <taxon>Rhizophoraceae</taxon>
        <taxon>Rhizophora</taxon>
    </lineage>
</organism>
<sequence>MNTIKQHHSLQMQVRFKSTEEMSI</sequence>
<proteinExistence type="predicted"/>
<protein>
    <submittedName>
        <fullName evidence="1">Uncharacterized protein</fullName>
    </submittedName>
</protein>
<accession>A0A2P2LPP7</accession>
<name>A0A2P2LPP7_RHIMU</name>